<feature type="region of interest" description="Disordered" evidence="1">
    <location>
        <begin position="549"/>
        <end position="568"/>
    </location>
</feature>
<feature type="region of interest" description="Disordered" evidence="1">
    <location>
        <begin position="1"/>
        <end position="25"/>
    </location>
</feature>
<feature type="region of interest" description="Disordered" evidence="1">
    <location>
        <begin position="633"/>
        <end position="715"/>
    </location>
</feature>
<keyword evidence="3" id="KW-1185">Reference proteome</keyword>
<dbReference type="AlphaFoldDB" id="A0A0G4F7D0"/>
<feature type="compositionally biased region" description="Basic and acidic residues" evidence="1">
    <location>
        <begin position="311"/>
        <end position="332"/>
    </location>
</feature>
<sequence>MFSGDARAAARKDSAAKKTPRLPDSPVWDLKAGIGESIVVETTEVPWRISHMLFAVVVPQSAAATAASQSDLPIILRVSEEPPAPTTAAAATAKDTKRQQQDGQRRNRRVVYENTVPFSPANFGHVGGSVLVVGCLAREGSRQWSFRPLKISLTHTGDAELPEALQSILRKLKSGELPLSAYVGSPSPRKHLVPASDLRERIAIAAADERTSVRDSFRLALKVDPAHLTHNTLERENESLRKHLKSSEKSRIALHDELRKTIGDLELAQQVMEDLESKIQTIDRRPHQSQAPPPTRKSPTPPRRTPARPGEIADREHLHSLREQIRELEGKMRQYHTRRERRTDKRVEDDDDEVDVPQGGRRSPPQQRAIPRSVPPRPVPSHRPPASMGHQTQTAHHFSLTARLRPSPPLSPPSHTHQQQETMLAELRRDYARLAEENCRLKGCLQRASQSTHRGRSDGVPTPIANMDVGGAGRPAVFDEMDTVLVVPARVASQERRERAADDDPSGPVFAFKRDYTRLVQRHEGVRQSPPARPIHPAAKCPFIPLTGRSSAGLPSARRPPSAPPAATTVAAPISQRFARLSPPQQERVVSPISSVEATRPVTVQPKMSFAASATDVPMMRPVAPCYPAMVTVQPSSPQDPKRAPYTHHGAMVRPPYPQRPPSPPSPPPPPSDKRAVPVETVARWPTESRVLRDPTYRAWEGPQPSIPQEIPLPASVPRPPTPPTRPQMFPVSVPMAYPAVAMRPPPSGPSLRVPTAASAAWTRAPTEISGENGRLVRSVSHPHHPLQHDTHISMAPTRPLALPSGPQLVLPGPPPPPVQSVPLTNQASVVPGEVFQGGDGAVVVRYEYRERVSPPRGILPAYRR</sequence>
<feature type="region of interest" description="Disordered" evidence="1">
    <location>
        <begin position="280"/>
        <end position="423"/>
    </location>
</feature>
<feature type="region of interest" description="Disordered" evidence="1">
    <location>
        <begin position="83"/>
        <end position="108"/>
    </location>
</feature>
<dbReference type="EMBL" id="CDMY01000382">
    <property type="protein sequence ID" value="CEM08020.1"/>
    <property type="molecule type" value="Genomic_DNA"/>
</dbReference>
<gene>
    <name evidence="2" type="ORF">Vbra_8877</name>
</gene>
<proteinExistence type="predicted"/>
<feature type="compositionally biased region" description="Pro residues" evidence="1">
    <location>
        <begin position="655"/>
        <end position="671"/>
    </location>
</feature>
<evidence type="ECO:0000313" key="2">
    <source>
        <dbReference type="EMBL" id="CEM08020.1"/>
    </source>
</evidence>
<dbReference type="Proteomes" id="UP000041254">
    <property type="component" value="Unassembled WGS sequence"/>
</dbReference>
<evidence type="ECO:0000256" key="1">
    <source>
        <dbReference type="SAM" id="MobiDB-lite"/>
    </source>
</evidence>
<feature type="compositionally biased region" description="Low complexity" evidence="1">
    <location>
        <begin position="555"/>
        <end position="568"/>
    </location>
</feature>
<feature type="region of interest" description="Disordered" evidence="1">
    <location>
        <begin position="797"/>
        <end position="816"/>
    </location>
</feature>
<name>A0A0G4F7D0_VITBC</name>
<feature type="compositionally biased region" description="Basic and acidic residues" evidence="1">
    <location>
        <begin position="94"/>
        <end position="105"/>
    </location>
</feature>
<organism evidence="2 3">
    <name type="scientific">Vitrella brassicaformis (strain CCMP3155)</name>
    <dbReference type="NCBI Taxonomy" id="1169540"/>
    <lineage>
        <taxon>Eukaryota</taxon>
        <taxon>Sar</taxon>
        <taxon>Alveolata</taxon>
        <taxon>Colpodellida</taxon>
        <taxon>Vitrellaceae</taxon>
        <taxon>Vitrella</taxon>
    </lineage>
</organism>
<evidence type="ECO:0000313" key="3">
    <source>
        <dbReference type="Proteomes" id="UP000041254"/>
    </source>
</evidence>
<feature type="compositionally biased region" description="Pro residues" evidence="1">
    <location>
        <begin position="291"/>
        <end position="304"/>
    </location>
</feature>
<dbReference type="VEuPathDB" id="CryptoDB:Vbra_8877"/>
<feature type="compositionally biased region" description="Pro residues" evidence="1">
    <location>
        <begin position="373"/>
        <end position="383"/>
    </location>
</feature>
<reference evidence="2 3" key="1">
    <citation type="submission" date="2014-11" db="EMBL/GenBank/DDBJ databases">
        <authorList>
            <person name="Zhu J."/>
            <person name="Qi W."/>
            <person name="Song R."/>
        </authorList>
    </citation>
    <scope>NUCLEOTIDE SEQUENCE [LARGE SCALE GENOMIC DNA]</scope>
</reference>
<accession>A0A0G4F7D0</accession>
<protein>
    <submittedName>
        <fullName evidence="2">Uncharacterized protein</fullName>
    </submittedName>
</protein>
<dbReference type="InParanoid" id="A0A0G4F7D0"/>